<dbReference type="EMBL" id="CP014518">
    <property type="protein sequence ID" value="AMM30878.1"/>
    <property type="molecule type" value="Genomic_DNA"/>
</dbReference>
<dbReference type="Proteomes" id="UP000070134">
    <property type="component" value="Chromosome"/>
</dbReference>
<reference evidence="3 4" key="1">
    <citation type="submission" date="2016-02" db="EMBL/GenBank/DDBJ databases">
        <title>Complete genome of Sinomonas atrocyanea KCTC 3377.</title>
        <authorList>
            <person name="Kim K.M."/>
        </authorList>
    </citation>
    <scope>NUCLEOTIDE SEQUENCE [LARGE SCALE GENOMIC DNA]</scope>
    <source>
        <strain evidence="3 4">KCTC 3377</strain>
    </source>
</reference>
<dbReference type="STRING" id="37927.SA2016_0177"/>
<dbReference type="GO" id="GO:0035312">
    <property type="term" value="F:5'-3' DNA exonuclease activity"/>
    <property type="evidence" value="ECO:0007669"/>
    <property type="project" value="TreeGrafter"/>
</dbReference>
<dbReference type="GO" id="GO:0004534">
    <property type="term" value="F:5'-3' RNA exonuclease activity"/>
    <property type="evidence" value="ECO:0007669"/>
    <property type="project" value="TreeGrafter"/>
</dbReference>
<dbReference type="InterPro" id="IPR004013">
    <property type="entry name" value="PHP_dom"/>
</dbReference>
<organism evidence="3 4">
    <name type="scientific">Sinomonas atrocyanea</name>
    <dbReference type="NCBI Taxonomy" id="37927"/>
    <lineage>
        <taxon>Bacteria</taxon>
        <taxon>Bacillati</taxon>
        <taxon>Actinomycetota</taxon>
        <taxon>Actinomycetes</taxon>
        <taxon>Micrococcales</taxon>
        <taxon>Micrococcaceae</taxon>
        <taxon>Sinomonas</taxon>
    </lineage>
</organism>
<evidence type="ECO:0000313" key="3">
    <source>
        <dbReference type="EMBL" id="AMM30878.1"/>
    </source>
</evidence>
<evidence type="ECO:0000256" key="1">
    <source>
        <dbReference type="SAM" id="MobiDB-lite"/>
    </source>
</evidence>
<dbReference type="RefSeq" id="WP_218030625.1">
    <property type="nucleotide sequence ID" value="NZ_BJMO01000062.1"/>
</dbReference>
<dbReference type="SUPFAM" id="SSF89550">
    <property type="entry name" value="PHP domain-like"/>
    <property type="match status" value="1"/>
</dbReference>
<gene>
    <name evidence="3" type="ORF">SA2016_0177</name>
</gene>
<keyword evidence="4" id="KW-1185">Reference proteome</keyword>
<dbReference type="KEGG" id="satk:SA2016_0177"/>
<dbReference type="AlphaFoldDB" id="A0A126ZUP0"/>
<evidence type="ECO:0000259" key="2">
    <source>
        <dbReference type="SMART" id="SM00481"/>
    </source>
</evidence>
<accession>A0A126ZUP0</accession>
<dbReference type="Gene3D" id="3.20.20.140">
    <property type="entry name" value="Metal-dependent hydrolases"/>
    <property type="match status" value="1"/>
</dbReference>
<evidence type="ECO:0000313" key="4">
    <source>
        <dbReference type="Proteomes" id="UP000070134"/>
    </source>
</evidence>
<protein>
    <submittedName>
        <fullName evidence="3">PHP domain protein</fullName>
    </submittedName>
</protein>
<dbReference type="SMART" id="SM00481">
    <property type="entry name" value="POLIIIAc"/>
    <property type="match status" value="1"/>
</dbReference>
<dbReference type="Pfam" id="PF02811">
    <property type="entry name" value="PHP"/>
    <property type="match status" value="1"/>
</dbReference>
<dbReference type="PANTHER" id="PTHR42924:SF3">
    <property type="entry name" value="POLYMERASE_HISTIDINOL PHOSPHATASE N-TERMINAL DOMAIN-CONTAINING PROTEIN"/>
    <property type="match status" value="1"/>
</dbReference>
<feature type="region of interest" description="Disordered" evidence="1">
    <location>
        <begin position="109"/>
        <end position="132"/>
    </location>
</feature>
<sequence>MRIRRLLTVEDQAEGPYVEVPFEVHGARSLEVVLDYDTSSAVIDLGCEGPGGWRGWSGGAKERFVITAERASGGYLAGELEDGVWKVVLGLHRLPAEGVEAILDIHLPATGGVEPEPAPPRPASEARGRRRDLPSSSGLTWFAGDCHAHTLHSDGRLSLKQLAAHGAARNLDFLAVTEHNTVSHFAELAGTGAAYGITLLPGQEVTTARGHANAFGRIGWVDFRQHPDRWVEQAEEQGGFLSINHPIADDCAWQWPLTRRPAHAEIMHSTWLARPADSGIWAWWTAWGTDVVPLGGGDFHRPEDGHPVGAPTTWAAAHDAGEEAVLDALKQGRTAVSLGTDGPLLLRVDGQLVAVGAEGTVFVTLDGRRRVVRSAHEELPDGVGPYRLETPDRRILAISQ</sequence>
<feature type="domain" description="Polymerase/histidinol phosphatase N-terminal" evidence="2">
    <location>
        <begin position="144"/>
        <end position="209"/>
    </location>
</feature>
<proteinExistence type="predicted"/>
<dbReference type="InterPro" id="IPR016195">
    <property type="entry name" value="Pol/histidinol_Pase-like"/>
</dbReference>
<dbReference type="NCBIfam" id="NF038032">
    <property type="entry name" value="CehA_McbA_metalo"/>
    <property type="match status" value="1"/>
</dbReference>
<dbReference type="InterPro" id="IPR052018">
    <property type="entry name" value="PHP_domain"/>
</dbReference>
<dbReference type="PANTHER" id="PTHR42924">
    <property type="entry name" value="EXONUCLEASE"/>
    <property type="match status" value="1"/>
</dbReference>
<name>A0A126ZUP0_9MICC</name>
<dbReference type="InterPro" id="IPR003141">
    <property type="entry name" value="Pol/His_phosphatase_N"/>
</dbReference>